<dbReference type="EMBL" id="FNQR01000005">
    <property type="protein sequence ID" value="SEA46981.1"/>
    <property type="molecule type" value="Genomic_DNA"/>
</dbReference>
<dbReference type="AlphaFoldDB" id="A0A1H4BFR3"/>
<proteinExistence type="predicted"/>
<accession>A0A1H4BFR3</accession>
<dbReference type="STRING" id="571932.SAMN05421743_10516"/>
<dbReference type="InterPro" id="IPR025547">
    <property type="entry name" value="YtzH"/>
</dbReference>
<evidence type="ECO:0000313" key="1">
    <source>
        <dbReference type="EMBL" id="SEA46981.1"/>
    </source>
</evidence>
<keyword evidence="2" id="KW-1185">Reference proteome</keyword>
<evidence type="ECO:0000313" key="2">
    <source>
        <dbReference type="Proteomes" id="UP000198584"/>
    </source>
</evidence>
<dbReference type="Proteomes" id="UP000198584">
    <property type="component" value="Unassembled WGS sequence"/>
</dbReference>
<protein>
    <submittedName>
        <fullName evidence="1">YtzH-like protein</fullName>
    </submittedName>
</protein>
<organism evidence="1 2">
    <name type="scientific">Thalassobacillus cyri</name>
    <dbReference type="NCBI Taxonomy" id="571932"/>
    <lineage>
        <taxon>Bacteria</taxon>
        <taxon>Bacillati</taxon>
        <taxon>Bacillota</taxon>
        <taxon>Bacilli</taxon>
        <taxon>Bacillales</taxon>
        <taxon>Bacillaceae</taxon>
        <taxon>Thalassobacillus</taxon>
    </lineage>
</organism>
<reference evidence="1 2" key="1">
    <citation type="submission" date="2016-10" db="EMBL/GenBank/DDBJ databases">
        <authorList>
            <person name="de Groot N.N."/>
        </authorList>
    </citation>
    <scope>NUCLEOTIDE SEQUENCE [LARGE SCALE GENOMIC DNA]</scope>
    <source>
        <strain evidence="1 2">CCM7597</strain>
    </source>
</reference>
<sequence>MPLTINDQLNVLYDLLTEQSEDGCGTVAECQQIARLVHSLQSKLANQPEQNLQDYLPGIYDYSQQSLSDEQMTEHIYNNQANLKHWVSALAEFKDTRYHD</sequence>
<dbReference type="Pfam" id="PF14165">
    <property type="entry name" value="YtzH"/>
    <property type="match status" value="1"/>
</dbReference>
<name>A0A1H4BFR3_9BACI</name>
<gene>
    <name evidence="1" type="ORF">SAMN05421743_10516</name>
</gene>